<dbReference type="SMART" id="SM00813">
    <property type="entry name" value="Alpha-L-AF_C"/>
    <property type="match status" value="1"/>
</dbReference>
<dbReference type="GO" id="GO:0046373">
    <property type="term" value="P:L-arabinose metabolic process"/>
    <property type="evidence" value="ECO:0007669"/>
    <property type="project" value="InterPro"/>
</dbReference>
<dbReference type="InterPro" id="IPR013780">
    <property type="entry name" value="Glyco_hydro_b"/>
</dbReference>
<dbReference type="PANTHER" id="PTHR43576">
    <property type="entry name" value="ALPHA-L-ARABINOFURANOSIDASE C-RELATED"/>
    <property type="match status" value="1"/>
</dbReference>
<evidence type="ECO:0000313" key="10">
    <source>
        <dbReference type="Proteomes" id="UP000249555"/>
    </source>
</evidence>
<feature type="domain" description="Alpha-L-arabinofuranosidase C-terminal" evidence="8">
    <location>
        <begin position="327"/>
        <end position="512"/>
    </location>
</feature>
<name>A0A2W5B5I5_9SPHN</name>
<gene>
    <name evidence="9" type="ORF">DI640_03610</name>
</gene>
<protein>
    <recommendedName>
        <fullName evidence="4">non-reducing end alpha-L-arabinofuranosidase</fullName>
        <ecNumber evidence="4">3.2.1.55</ecNumber>
    </recommendedName>
</protein>
<dbReference type="Pfam" id="PF22848">
    <property type="entry name" value="ASD1_dom"/>
    <property type="match status" value="1"/>
</dbReference>
<dbReference type="Gene3D" id="2.60.40.1180">
    <property type="entry name" value="Golgi alpha-mannosidase II"/>
    <property type="match status" value="1"/>
</dbReference>
<dbReference type="EC" id="3.2.1.55" evidence="4"/>
<dbReference type="SUPFAM" id="SSF51011">
    <property type="entry name" value="Glycosyl hydrolase domain"/>
    <property type="match status" value="1"/>
</dbReference>
<accession>A0A2W5B5I5</accession>
<comment type="similarity">
    <text evidence="2">Belongs to the glycosyl hydrolase 51 family.</text>
</comment>
<evidence type="ECO:0000313" key="9">
    <source>
        <dbReference type="EMBL" id="PZO75998.1"/>
    </source>
</evidence>
<dbReference type="SUPFAM" id="SSF51445">
    <property type="entry name" value="(Trans)glycosidases"/>
    <property type="match status" value="1"/>
</dbReference>
<evidence type="ECO:0000256" key="6">
    <source>
        <dbReference type="ARBA" id="ARBA00023277"/>
    </source>
</evidence>
<evidence type="ECO:0000259" key="8">
    <source>
        <dbReference type="SMART" id="SM00813"/>
    </source>
</evidence>
<comment type="caution">
    <text evidence="9">The sequence shown here is derived from an EMBL/GenBank/DDBJ whole genome shotgun (WGS) entry which is preliminary data.</text>
</comment>
<comment type="subunit">
    <text evidence="3">Homohexamer; trimer of dimers.</text>
</comment>
<keyword evidence="5" id="KW-0378">Hydrolase</keyword>
<comment type="catalytic activity">
    <reaction evidence="1">
        <text>Hydrolysis of terminal non-reducing alpha-L-arabinofuranoside residues in alpha-L-arabinosides.</text>
        <dbReference type="EC" id="3.2.1.55"/>
    </reaction>
</comment>
<evidence type="ECO:0000256" key="1">
    <source>
        <dbReference type="ARBA" id="ARBA00001462"/>
    </source>
</evidence>
<organism evidence="9 10">
    <name type="scientific">Sphingomonas taxi</name>
    <dbReference type="NCBI Taxonomy" id="1549858"/>
    <lineage>
        <taxon>Bacteria</taxon>
        <taxon>Pseudomonadati</taxon>
        <taxon>Pseudomonadota</taxon>
        <taxon>Alphaproteobacteria</taxon>
        <taxon>Sphingomonadales</taxon>
        <taxon>Sphingomonadaceae</taxon>
        <taxon>Sphingomonas</taxon>
    </lineage>
</organism>
<dbReference type="AlphaFoldDB" id="A0A2W5B5I5"/>
<keyword evidence="7" id="KW-0326">Glycosidase</keyword>
<dbReference type="Gene3D" id="3.20.20.80">
    <property type="entry name" value="Glycosidases"/>
    <property type="match status" value="1"/>
</dbReference>
<dbReference type="InterPro" id="IPR017853">
    <property type="entry name" value="GH"/>
</dbReference>
<evidence type="ECO:0000256" key="3">
    <source>
        <dbReference type="ARBA" id="ARBA00011165"/>
    </source>
</evidence>
<evidence type="ECO:0000256" key="4">
    <source>
        <dbReference type="ARBA" id="ARBA00012670"/>
    </source>
</evidence>
<dbReference type="EMBL" id="QFMX01000003">
    <property type="protein sequence ID" value="PZO75998.1"/>
    <property type="molecule type" value="Genomic_DNA"/>
</dbReference>
<proteinExistence type="inferred from homology"/>
<dbReference type="PANTHER" id="PTHR43576:SF2">
    <property type="entry name" value="INTRACELLULAR EXO-ALPHA-L-ARABINOFURANOSIDASE 2"/>
    <property type="match status" value="1"/>
</dbReference>
<keyword evidence="6" id="KW-0119">Carbohydrate metabolism</keyword>
<dbReference type="Pfam" id="PF06964">
    <property type="entry name" value="Alpha-L-AF_C"/>
    <property type="match status" value="1"/>
</dbReference>
<dbReference type="GO" id="GO:0000272">
    <property type="term" value="P:polysaccharide catabolic process"/>
    <property type="evidence" value="ECO:0007669"/>
    <property type="project" value="TreeGrafter"/>
</dbReference>
<sequence length="519" mass="56825">MRACLALVGVLVAVALPSDNDRAAGQQVAPVSADVVVNLEAPGPVIARHIYGQFAEHLGRGIYEGIWVGEKSTIPNIRGYRRDVVEALRHIHVPVIRWPGGCFSEIYDWRDGVGPRAKRPTRVTMNWPNTIDTNQFGTHEFLDFAELIGADAYVSGNVGSMTPRDMAQWIEYMTSDQPESTLLQQRKSNGRDKAWRVPFFGIGNETWGCGGEMRPDYAADVNARYAIFARAPSGYPMVKVASGASVQGGGDFEAFTTAMMAHMGATQALSFHYYAMPDGAKGPAVGFDEDGWANELALALRMEPLVSRTEAIMDRTDPERKIALYVDEWGSWYTQPPEAPEGAHYQQNSLRDAMVAALTLDIFHRHTARVRMANIAQMVNVLQAMILTDKQKMLLTPTYHVFDMYQPFMDATPFPALVAGPVYTRGKASMPTIDASAARGKDGKLYLALVNVSPDTAVRVRTNLTGVAQGRLLTAPQIDSHNSFDAPDAVKPVSFSGRVEAGRIVFDMPAKSIAVVGIE</sequence>
<dbReference type="GO" id="GO:0046556">
    <property type="term" value="F:alpha-L-arabinofuranosidase activity"/>
    <property type="evidence" value="ECO:0007669"/>
    <property type="project" value="UniProtKB-EC"/>
</dbReference>
<dbReference type="InterPro" id="IPR010720">
    <property type="entry name" value="Alpha-L-AF_C"/>
</dbReference>
<evidence type="ECO:0000256" key="5">
    <source>
        <dbReference type="ARBA" id="ARBA00022801"/>
    </source>
</evidence>
<evidence type="ECO:0000256" key="7">
    <source>
        <dbReference type="ARBA" id="ARBA00023295"/>
    </source>
</evidence>
<evidence type="ECO:0000256" key="2">
    <source>
        <dbReference type="ARBA" id="ARBA00007186"/>
    </source>
</evidence>
<reference evidence="9 10" key="1">
    <citation type="submission" date="2017-08" db="EMBL/GenBank/DDBJ databases">
        <title>Infants hospitalized years apart are colonized by the same room-sourced microbial strains.</title>
        <authorList>
            <person name="Brooks B."/>
            <person name="Olm M.R."/>
            <person name="Firek B.A."/>
            <person name="Baker R."/>
            <person name="Thomas B.C."/>
            <person name="Morowitz M.J."/>
            <person name="Banfield J.F."/>
        </authorList>
    </citation>
    <scope>NUCLEOTIDE SEQUENCE [LARGE SCALE GENOMIC DNA]</scope>
    <source>
        <strain evidence="9">S2_018_000_R3_119</strain>
    </source>
</reference>
<dbReference type="Proteomes" id="UP000249555">
    <property type="component" value="Unassembled WGS sequence"/>
</dbReference>
<dbReference type="InterPro" id="IPR055235">
    <property type="entry name" value="ASD1_cat"/>
</dbReference>